<dbReference type="GO" id="GO:0051301">
    <property type="term" value="P:cell division"/>
    <property type="evidence" value="ECO:0007669"/>
    <property type="project" value="UniProtKB-KW"/>
</dbReference>
<dbReference type="GO" id="GO:0000307">
    <property type="term" value="C:cyclin-dependent protein kinase holoenzyme complex"/>
    <property type="evidence" value="ECO:0007669"/>
    <property type="project" value="TreeGrafter"/>
</dbReference>
<proteinExistence type="inferred from homology"/>
<protein>
    <recommendedName>
        <fullName evidence="2">cyclin-dependent kinase</fullName>
        <ecNumber evidence="2">2.7.11.22</ecNumber>
    </recommendedName>
</protein>
<dbReference type="SUPFAM" id="SSF56112">
    <property type="entry name" value="Protein kinase-like (PK-like)"/>
    <property type="match status" value="1"/>
</dbReference>
<dbReference type="InterPro" id="IPR011009">
    <property type="entry name" value="Kinase-like_dom_sf"/>
</dbReference>
<dbReference type="SMART" id="SM00220">
    <property type="entry name" value="S_TKc"/>
    <property type="match status" value="1"/>
</dbReference>
<name>A0A2P6TDV6_CHLSO</name>
<dbReference type="GO" id="GO:0010389">
    <property type="term" value="P:regulation of G2/M transition of mitotic cell cycle"/>
    <property type="evidence" value="ECO:0007669"/>
    <property type="project" value="TreeGrafter"/>
</dbReference>
<evidence type="ECO:0000256" key="12">
    <source>
        <dbReference type="SAM" id="SignalP"/>
    </source>
</evidence>
<feature type="signal peptide" evidence="12">
    <location>
        <begin position="1"/>
        <end position="18"/>
    </location>
</feature>
<evidence type="ECO:0000256" key="2">
    <source>
        <dbReference type="ARBA" id="ARBA00012425"/>
    </source>
</evidence>
<dbReference type="InterPro" id="IPR000719">
    <property type="entry name" value="Prot_kinase_dom"/>
</dbReference>
<evidence type="ECO:0000256" key="11">
    <source>
        <dbReference type="SAM" id="MobiDB-lite"/>
    </source>
</evidence>
<dbReference type="Gene3D" id="1.10.510.10">
    <property type="entry name" value="Transferase(Phosphotransferase) domain 1"/>
    <property type="match status" value="1"/>
</dbReference>
<keyword evidence="12" id="KW-0732">Signal</keyword>
<keyword evidence="3" id="KW-0723">Serine/threonine-protein kinase</keyword>
<dbReference type="Gene3D" id="3.30.200.20">
    <property type="entry name" value="Phosphorylase Kinase, domain 1"/>
    <property type="match status" value="1"/>
</dbReference>
<keyword evidence="4" id="KW-0597">Phosphoprotein</keyword>
<evidence type="ECO:0000256" key="3">
    <source>
        <dbReference type="ARBA" id="ARBA00022527"/>
    </source>
</evidence>
<comment type="catalytic activity">
    <reaction evidence="10">
        <text>L-seryl-[protein] + ATP = O-phospho-L-seryl-[protein] + ADP + H(+)</text>
        <dbReference type="Rhea" id="RHEA:17989"/>
        <dbReference type="Rhea" id="RHEA-COMP:9863"/>
        <dbReference type="Rhea" id="RHEA-COMP:11604"/>
        <dbReference type="ChEBI" id="CHEBI:15378"/>
        <dbReference type="ChEBI" id="CHEBI:29999"/>
        <dbReference type="ChEBI" id="CHEBI:30616"/>
        <dbReference type="ChEBI" id="CHEBI:83421"/>
        <dbReference type="ChEBI" id="CHEBI:456216"/>
        <dbReference type="EC" id="2.7.11.22"/>
    </reaction>
</comment>
<comment type="caution">
    <text evidence="14">The sequence shown here is derived from an EMBL/GenBank/DDBJ whole genome shotgun (WGS) entry which is preliminary data.</text>
</comment>
<dbReference type="GO" id="GO:0051445">
    <property type="term" value="P:regulation of meiotic cell cycle"/>
    <property type="evidence" value="ECO:0007669"/>
    <property type="project" value="TreeGrafter"/>
</dbReference>
<evidence type="ECO:0000259" key="13">
    <source>
        <dbReference type="PROSITE" id="PS50011"/>
    </source>
</evidence>
<keyword evidence="8" id="KW-0067">ATP-binding</keyword>
<dbReference type="GO" id="GO:0005634">
    <property type="term" value="C:nucleus"/>
    <property type="evidence" value="ECO:0007669"/>
    <property type="project" value="TreeGrafter"/>
</dbReference>
<dbReference type="GO" id="GO:0004693">
    <property type="term" value="F:cyclin-dependent protein serine/threonine kinase activity"/>
    <property type="evidence" value="ECO:0007669"/>
    <property type="project" value="UniProtKB-EC"/>
</dbReference>
<keyword evidence="7" id="KW-0418">Kinase</keyword>
<keyword evidence="15" id="KW-1185">Reference proteome</keyword>
<evidence type="ECO:0000256" key="6">
    <source>
        <dbReference type="ARBA" id="ARBA00022741"/>
    </source>
</evidence>
<dbReference type="EMBL" id="LHPG02000021">
    <property type="protein sequence ID" value="PRW20833.1"/>
    <property type="molecule type" value="Genomic_DNA"/>
</dbReference>
<feature type="chain" id="PRO_5015153084" description="cyclin-dependent kinase" evidence="12">
    <location>
        <begin position="19"/>
        <end position="424"/>
    </location>
</feature>
<dbReference type="InterPro" id="IPR008271">
    <property type="entry name" value="Ser/Thr_kinase_AS"/>
</dbReference>
<dbReference type="EC" id="2.7.11.22" evidence="2"/>
<evidence type="ECO:0000256" key="7">
    <source>
        <dbReference type="ARBA" id="ARBA00022777"/>
    </source>
</evidence>
<dbReference type="PANTHER" id="PTHR24056">
    <property type="entry name" value="CELL DIVISION PROTEIN KINASE"/>
    <property type="match status" value="1"/>
</dbReference>
<dbReference type="GO" id="GO:0010468">
    <property type="term" value="P:regulation of gene expression"/>
    <property type="evidence" value="ECO:0007669"/>
    <property type="project" value="TreeGrafter"/>
</dbReference>
<keyword evidence="6" id="KW-0547">Nucleotide-binding</keyword>
<dbReference type="Proteomes" id="UP000239899">
    <property type="component" value="Unassembled WGS sequence"/>
</dbReference>
<dbReference type="Pfam" id="PF00069">
    <property type="entry name" value="Pkinase"/>
    <property type="match status" value="1"/>
</dbReference>
<sequence>MMLTLLFLPHCKTSFAAALDATLRCFGYQPGLGFAQPLDARRLATRLRSLLYSGLQHCGGGTYALCFRATHLPTGRPVVLKRLRIEQSEEGMPSLAMRELSLMRSLEGSPHIVQLLDVLHDPHAGPAGDQARVFLVLESLDRDLRAHLDLEPGAARQLPFVKSAMYQVLSALAHAHARTIMHRDLKPHNILLDRRTGTVKVGDWGLARTTNPGAPRPHTREVQTLLYRAPELLLGAELYSLPIDMWSCGCILAELATGLPLFQADTQLGMLMAIFQLLGTPDEAQWPGITGLPDWSPQFPRFRARGLAQAAPQLGPVGLELLSRMLCYDPARRITARQALAHPWFDSVRSAEEARGRTALLAAQQLRQEMQLPPRAPAGAGSSNDASGSGARGSRSGPPTTPVAMQGHLLSCEASASPRAPPQT</sequence>
<dbReference type="GO" id="GO:0000082">
    <property type="term" value="P:G1/S transition of mitotic cell cycle"/>
    <property type="evidence" value="ECO:0007669"/>
    <property type="project" value="TreeGrafter"/>
</dbReference>
<dbReference type="GO" id="GO:0005524">
    <property type="term" value="F:ATP binding"/>
    <property type="evidence" value="ECO:0007669"/>
    <property type="project" value="UniProtKB-KW"/>
</dbReference>
<dbReference type="PROSITE" id="PS00108">
    <property type="entry name" value="PROTEIN_KINASE_ST"/>
    <property type="match status" value="1"/>
</dbReference>
<dbReference type="AlphaFoldDB" id="A0A2P6TDV6"/>
<dbReference type="GO" id="GO:0005737">
    <property type="term" value="C:cytoplasm"/>
    <property type="evidence" value="ECO:0007669"/>
    <property type="project" value="TreeGrafter"/>
</dbReference>
<evidence type="ECO:0000313" key="14">
    <source>
        <dbReference type="EMBL" id="PRW20833.1"/>
    </source>
</evidence>
<evidence type="ECO:0000256" key="10">
    <source>
        <dbReference type="ARBA" id="ARBA00048367"/>
    </source>
</evidence>
<dbReference type="STRING" id="3076.A0A2P6TDV6"/>
<feature type="compositionally biased region" description="Low complexity" evidence="11">
    <location>
        <begin position="377"/>
        <end position="398"/>
    </location>
</feature>
<dbReference type="GO" id="GO:0030332">
    <property type="term" value="F:cyclin binding"/>
    <property type="evidence" value="ECO:0007669"/>
    <property type="project" value="TreeGrafter"/>
</dbReference>
<gene>
    <name evidence="14" type="ORF">C2E21_8587</name>
</gene>
<dbReference type="CDD" id="cd07829">
    <property type="entry name" value="STKc_CDK_like"/>
    <property type="match status" value="1"/>
</dbReference>
<accession>A0A2P6TDV6</accession>
<evidence type="ECO:0000256" key="1">
    <source>
        <dbReference type="ARBA" id="ARBA00006485"/>
    </source>
</evidence>
<evidence type="ECO:0000256" key="4">
    <source>
        <dbReference type="ARBA" id="ARBA00022553"/>
    </source>
</evidence>
<feature type="region of interest" description="Disordered" evidence="11">
    <location>
        <begin position="373"/>
        <end position="424"/>
    </location>
</feature>
<comment type="catalytic activity">
    <reaction evidence="9">
        <text>L-threonyl-[protein] + ATP = O-phospho-L-threonyl-[protein] + ADP + H(+)</text>
        <dbReference type="Rhea" id="RHEA:46608"/>
        <dbReference type="Rhea" id="RHEA-COMP:11060"/>
        <dbReference type="Rhea" id="RHEA-COMP:11605"/>
        <dbReference type="ChEBI" id="CHEBI:15378"/>
        <dbReference type="ChEBI" id="CHEBI:30013"/>
        <dbReference type="ChEBI" id="CHEBI:30616"/>
        <dbReference type="ChEBI" id="CHEBI:61977"/>
        <dbReference type="ChEBI" id="CHEBI:456216"/>
        <dbReference type="EC" id="2.7.11.22"/>
    </reaction>
</comment>
<reference evidence="14 15" key="1">
    <citation type="journal article" date="2018" name="Plant J.">
        <title>Genome sequences of Chlorella sorokiniana UTEX 1602 and Micractinium conductrix SAG 241.80: implications to maltose excretion by a green alga.</title>
        <authorList>
            <person name="Arriola M.B."/>
            <person name="Velmurugan N."/>
            <person name="Zhang Y."/>
            <person name="Plunkett M.H."/>
            <person name="Hondzo H."/>
            <person name="Barney B.M."/>
        </authorList>
    </citation>
    <scope>NUCLEOTIDE SEQUENCE [LARGE SCALE GENOMIC DNA]</scope>
    <source>
        <strain evidence="15">UTEX 1602</strain>
    </source>
</reference>
<dbReference type="PANTHER" id="PTHR24056:SF548">
    <property type="entry name" value="CYCLIN-DEPENDENT KINASE A-1"/>
    <property type="match status" value="1"/>
</dbReference>
<dbReference type="OrthoDB" id="10349781at2759"/>
<dbReference type="FunFam" id="1.10.510.10:FF:000624">
    <property type="entry name" value="Mitogen-activated protein kinase"/>
    <property type="match status" value="1"/>
</dbReference>
<dbReference type="InterPro" id="IPR050108">
    <property type="entry name" value="CDK"/>
</dbReference>
<evidence type="ECO:0000256" key="8">
    <source>
        <dbReference type="ARBA" id="ARBA00022840"/>
    </source>
</evidence>
<comment type="similarity">
    <text evidence="1">Belongs to the protein kinase superfamily. CMGC Ser/Thr protein kinase family. CDC2/CDKX subfamily.</text>
</comment>
<evidence type="ECO:0000313" key="15">
    <source>
        <dbReference type="Proteomes" id="UP000239899"/>
    </source>
</evidence>
<evidence type="ECO:0000256" key="5">
    <source>
        <dbReference type="ARBA" id="ARBA00022679"/>
    </source>
</evidence>
<dbReference type="GO" id="GO:0007165">
    <property type="term" value="P:signal transduction"/>
    <property type="evidence" value="ECO:0007669"/>
    <property type="project" value="TreeGrafter"/>
</dbReference>
<dbReference type="PROSITE" id="PS50011">
    <property type="entry name" value="PROTEIN_KINASE_DOM"/>
    <property type="match status" value="1"/>
</dbReference>
<feature type="domain" description="Protein kinase" evidence="13">
    <location>
        <begin position="52"/>
        <end position="345"/>
    </location>
</feature>
<keyword evidence="5" id="KW-0808">Transferase</keyword>
<evidence type="ECO:0000256" key="9">
    <source>
        <dbReference type="ARBA" id="ARBA00047811"/>
    </source>
</evidence>
<organism evidence="14 15">
    <name type="scientific">Chlorella sorokiniana</name>
    <name type="common">Freshwater green alga</name>
    <dbReference type="NCBI Taxonomy" id="3076"/>
    <lineage>
        <taxon>Eukaryota</taxon>
        <taxon>Viridiplantae</taxon>
        <taxon>Chlorophyta</taxon>
        <taxon>core chlorophytes</taxon>
        <taxon>Trebouxiophyceae</taxon>
        <taxon>Chlorellales</taxon>
        <taxon>Chlorellaceae</taxon>
        <taxon>Chlorella clade</taxon>
        <taxon>Chlorella</taxon>
    </lineage>
</organism>